<dbReference type="EMBL" id="LJKE01000056">
    <property type="protein sequence ID" value="KZD63341.1"/>
    <property type="molecule type" value="Genomic_DNA"/>
</dbReference>
<name>A0A164NC98_BACCE</name>
<evidence type="ECO:0000313" key="1">
    <source>
        <dbReference type="EMBL" id="KZD63341.1"/>
    </source>
</evidence>
<comment type="caution">
    <text evidence="1">The sequence shown here is derived from an EMBL/GenBank/DDBJ whole genome shotgun (WGS) entry which is preliminary data.</text>
</comment>
<accession>A0A164NC98</accession>
<sequence>MFKKRQEESPMRQWCFNELKKMQSITRIFKDIPSEIEGLGKLESLVEEKVWYEIWQEDTYVVLEKFAKHIEEVWDALVYEGIHVSEKVLYEYKQKIETLQEEEIMIQNKFYHSWVGWDQLRKELPDVHQKGLEVLEKYAIYPESFPLQVLKLEHAKDGILENMISNPFSNKQEEARNIINTFQQECEMFEELWGEIELVFSESEVYEKRKGWIEDNSEIVEHPSFATDEEEMNEILKEKVDYYMKEPVKSRALTEEDVKYLQLKEKMLFAIRKGDYRETRNCIQVFRHELEKSLFEWK</sequence>
<dbReference type="PATRIC" id="fig|1396.535.peg.3972"/>
<reference evidence="1 2" key="1">
    <citation type="submission" date="2015-09" db="EMBL/GenBank/DDBJ databases">
        <title>Bacillus cereus food isolates.</title>
        <authorList>
            <person name="Boekhorst J."/>
        </authorList>
    </citation>
    <scope>NUCLEOTIDE SEQUENCE [LARGE SCALE GENOMIC DNA]</scope>
    <source>
        <strain evidence="1 2">B4088</strain>
    </source>
</reference>
<protein>
    <submittedName>
        <fullName evidence="1">Uncharacterized protein</fullName>
    </submittedName>
</protein>
<proteinExistence type="predicted"/>
<dbReference type="AlphaFoldDB" id="A0A164NC98"/>
<organism evidence="1 2">
    <name type="scientific">Bacillus cereus</name>
    <dbReference type="NCBI Taxonomy" id="1396"/>
    <lineage>
        <taxon>Bacteria</taxon>
        <taxon>Bacillati</taxon>
        <taxon>Bacillota</taxon>
        <taxon>Bacilli</taxon>
        <taxon>Bacillales</taxon>
        <taxon>Bacillaceae</taxon>
        <taxon>Bacillus</taxon>
        <taxon>Bacillus cereus group</taxon>
    </lineage>
</organism>
<dbReference type="RefSeq" id="WP_063261642.1">
    <property type="nucleotide sequence ID" value="NZ_LJKE01000056.1"/>
</dbReference>
<gene>
    <name evidence="1" type="ORF">B4088_3326</name>
</gene>
<evidence type="ECO:0000313" key="2">
    <source>
        <dbReference type="Proteomes" id="UP000076482"/>
    </source>
</evidence>
<dbReference type="Proteomes" id="UP000076482">
    <property type="component" value="Unassembled WGS sequence"/>
</dbReference>